<gene>
    <name evidence="2" type="ORF">BCR39DRAFT_560770</name>
</gene>
<evidence type="ECO:0000313" key="3">
    <source>
        <dbReference type="Proteomes" id="UP000193986"/>
    </source>
</evidence>
<keyword evidence="3" id="KW-1185">Reference proteome</keyword>
<feature type="region of interest" description="Disordered" evidence="1">
    <location>
        <begin position="1"/>
        <end position="162"/>
    </location>
</feature>
<dbReference type="EMBL" id="MCFC01000051">
    <property type="protein sequence ID" value="ORY26068.1"/>
    <property type="molecule type" value="Genomic_DNA"/>
</dbReference>
<feature type="compositionally biased region" description="Polar residues" evidence="1">
    <location>
        <begin position="54"/>
        <end position="64"/>
    </location>
</feature>
<evidence type="ECO:0000313" key="2">
    <source>
        <dbReference type="EMBL" id="ORY26068.1"/>
    </source>
</evidence>
<evidence type="ECO:0000256" key="1">
    <source>
        <dbReference type="SAM" id="MobiDB-lite"/>
    </source>
</evidence>
<comment type="caution">
    <text evidence="2">The sequence shown here is derived from an EMBL/GenBank/DDBJ whole genome shotgun (WGS) entry which is preliminary data.</text>
</comment>
<feature type="compositionally biased region" description="Basic and acidic residues" evidence="1">
    <location>
        <begin position="88"/>
        <end position="99"/>
    </location>
</feature>
<sequence length="162" mass="17594">MAPTIPSTNMPRSSLAPSLVRRERKPTHATSATNATGLSGTTAVASGGGTTISRPSTLRSSNVLSHFETPTGRKPSSHFQTKDWLGNDARERSFRERFGEMFGLRTPSKIPPSQKSIGNPSQPQLVSSPSTSHEPSPVHPERINPRDCPLPDRRDTIFQPAK</sequence>
<dbReference type="InParanoid" id="A0A1Y2ATZ9"/>
<name>A0A1Y2ATZ9_9TREE</name>
<protein>
    <submittedName>
        <fullName evidence="2">Uncharacterized protein</fullName>
    </submittedName>
</protein>
<feature type="compositionally biased region" description="Polar residues" evidence="1">
    <location>
        <begin position="111"/>
        <end position="134"/>
    </location>
</feature>
<accession>A0A1Y2ATZ9</accession>
<dbReference type="Proteomes" id="UP000193986">
    <property type="component" value="Unassembled WGS sequence"/>
</dbReference>
<feature type="compositionally biased region" description="Low complexity" evidence="1">
    <location>
        <begin position="35"/>
        <end position="45"/>
    </location>
</feature>
<proteinExistence type="predicted"/>
<feature type="compositionally biased region" description="Polar residues" evidence="1">
    <location>
        <begin position="1"/>
        <end position="16"/>
    </location>
</feature>
<organism evidence="2 3">
    <name type="scientific">Naematelia encephala</name>
    <dbReference type="NCBI Taxonomy" id="71784"/>
    <lineage>
        <taxon>Eukaryota</taxon>
        <taxon>Fungi</taxon>
        <taxon>Dikarya</taxon>
        <taxon>Basidiomycota</taxon>
        <taxon>Agaricomycotina</taxon>
        <taxon>Tremellomycetes</taxon>
        <taxon>Tremellales</taxon>
        <taxon>Naemateliaceae</taxon>
        <taxon>Naematelia</taxon>
    </lineage>
</organism>
<dbReference type="AlphaFoldDB" id="A0A1Y2ATZ9"/>
<feature type="compositionally biased region" description="Basic and acidic residues" evidence="1">
    <location>
        <begin position="139"/>
        <end position="156"/>
    </location>
</feature>
<reference evidence="2 3" key="1">
    <citation type="submission" date="2016-07" db="EMBL/GenBank/DDBJ databases">
        <title>Pervasive Adenine N6-methylation of Active Genes in Fungi.</title>
        <authorList>
            <consortium name="DOE Joint Genome Institute"/>
            <person name="Mondo S.J."/>
            <person name="Dannebaum R.O."/>
            <person name="Kuo R.C."/>
            <person name="Labutti K."/>
            <person name="Haridas S."/>
            <person name="Kuo A."/>
            <person name="Salamov A."/>
            <person name="Ahrendt S.R."/>
            <person name="Lipzen A."/>
            <person name="Sullivan W."/>
            <person name="Andreopoulos W.B."/>
            <person name="Clum A."/>
            <person name="Lindquist E."/>
            <person name="Daum C."/>
            <person name="Ramamoorthy G.K."/>
            <person name="Gryganskyi A."/>
            <person name="Culley D."/>
            <person name="Magnuson J.K."/>
            <person name="James T.Y."/>
            <person name="O'Malley M.A."/>
            <person name="Stajich J.E."/>
            <person name="Spatafora J.W."/>
            <person name="Visel A."/>
            <person name="Grigoriev I.V."/>
        </authorList>
    </citation>
    <scope>NUCLEOTIDE SEQUENCE [LARGE SCALE GENOMIC DNA]</scope>
    <source>
        <strain evidence="2 3">68-887.2</strain>
    </source>
</reference>